<dbReference type="RefSeq" id="WP_182856242.1">
    <property type="nucleotide sequence ID" value="NZ_WMLF01000208.1"/>
</dbReference>
<evidence type="ECO:0000313" key="1">
    <source>
        <dbReference type="EMBL" id="MBB1244901.1"/>
    </source>
</evidence>
<name>A0ABR6EHT5_9ACTN</name>
<proteinExistence type="predicted"/>
<dbReference type="EMBL" id="WMLF01000208">
    <property type="protein sequence ID" value="MBB1244901.1"/>
    <property type="molecule type" value="Genomic_DNA"/>
</dbReference>
<gene>
    <name evidence="1" type="ORF">GL263_15200</name>
</gene>
<protein>
    <submittedName>
        <fullName evidence="1">Uncharacterized protein</fullName>
    </submittedName>
</protein>
<comment type="caution">
    <text evidence="1">The sequence shown here is derived from an EMBL/GenBank/DDBJ whole genome shotgun (WGS) entry which is preliminary data.</text>
</comment>
<dbReference type="Proteomes" id="UP000766698">
    <property type="component" value="Unassembled WGS sequence"/>
</dbReference>
<sequence length="79" mass="8398">MSAGAQPCGARRARWQETPPLVVARMPCARPAGHGGPHEDALGQEWTELPQDLVDAVAVTCAVYQVREAFAAEDEGAAR</sequence>
<evidence type="ECO:0000313" key="2">
    <source>
        <dbReference type="Proteomes" id="UP000766698"/>
    </source>
</evidence>
<keyword evidence="2" id="KW-1185">Reference proteome</keyword>
<reference evidence="2" key="1">
    <citation type="journal article" date="2020" name="Syst. Appl. Microbiol.">
        <title>Streptomyces alkaliterrae sp. nov., isolated from an alkaline soil, and emended descriptions of Streptomyces alkaliphilus, Streptomyces calidiresistens and Streptomyces durbertensis.</title>
        <authorList>
            <person name="Swiecimska M."/>
            <person name="Golinska P."/>
            <person name="Nouioui I."/>
            <person name="Wypij M."/>
            <person name="Rai M."/>
            <person name="Sangal V."/>
            <person name="Goodfellow M."/>
        </authorList>
    </citation>
    <scope>NUCLEOTIDE SEQUENCE [LARGE SCALE GENOMIC DNA]</scope>
    <source>
        <strain evidence="2">DSM 104538</strain>
    </source>
</reference>
<accession>A0ABR6EHT5</accession>
<organism evidence="1 2">
    <name type="scientific">Streptomyces durbertensis</name>
    <dbReference type="NCBI Taxonomy" id="2448886"/>
    <lineage>
        <taxon>Bacteria</taxon>
        <taxon>Bacillati</taxon>
        <taxon>Actinomycetota</taxon>
        <taxon>Actinomycetes</taxon>
        <taxon>Kitasatosporales</taxon>
        <taxon>Streptomycetaceae</taxon>
        <taxon>Streptomyces</taxon>
    </lineage>
</organism>